<reference evidence="1" key="2">
    <citation type="journal article" date="2022" name="Microb. Genom.">
        <title>A chromosome-scale genome assembly of the tomato pathogen Cladosporium fulvum reveals a compartmentalized genome architecture and the presence of a dispensable chromosome.</title>
        <authorList>
            <person name="Zaccaron A.Z."/>
            <person name="Chen L.H."/>
            <person name="Samaras A."/>
            <person name="Stergiopoulos I."/>
        </authorList>
    </citation>
    <scope>NUCLEOTIDE SEQUENCE</scope>
    <source>
        <strain evidence="1">Race5_Kim</strain>
    </source>
</reference>
<dbReference type="KEGG" id="ffu:CLAFUR5_09884"/>
<gene>
    <name evidence="1" type="ORF">CLAFUR5_09884</name>
</gene>
<keyword evidence="2" id="KW-1185">Reference proteome</keyword>
<dbReference type="RefSeq" id="XP_047764525.1">
    <property type="nucleotide sequence ID" value="XM_047909032.1"/>
</dbReference>
<dbReference type="GeneID" id="71989762"/>
<proteinExistence type="predicted"/>
<evidence type="ECO:0000313" key="2">
    <source>
        <dbReference type="Proteomes" id="UP000756132"/>
    </source>
</evidence>
<sequence length="201" mass="22844">MNKVRIHQLTSMQMSATKALSDAAACLSNLTICDEASTSSEPVTRASTKVFAIPELVENILDHITSPLELFALGRVSTVFHDTIGMQKNKVKVFLEPSASPKLRVFHLTKLLLAKGLWNSLYPFRFAGLTYRERVRDEDAHQIAVDQIVLKLQVDREWARENYSKAKQDIFDDSLPYKREASWQSVRLGDGKRQLRVEILN</sequence>
<name>A0A9Q8PCR8_PASFU</name>
<dbReference type="EMBL" id="CP090169">
    <property type="protein sequence ID" value="UJO20159.1"/>
    <property type="molecule type" value="Genomic_DNA"/>
</dbReference>
<dbReference type="AlphaFoldDB" id="A0A9Q8PCR8"/>
<dbReference type="Proteomes" id="UP000756132">
    <property type="component" value="Chromosome 7"/>
</dbReference>
<organism evidence="1 2">
    <name type="scientific">Passalora fulva</name>
    <name type="common">Tomato leaf mold</name>
    <name type="synonym">Cladosporium fulvum</name>
    <dbReference type="NCBI Taxonomy" id="5499"/>
    <lineage>
        <taxon>Eukaryota</taxon>
        <taxon>Fungi</taxon>
        <taxon>Dikarya</taxon>
        <taxon>Ascomycota</taxon>
        <taxon>Pezizomycotina</taxon>
        <taxon>Dothideomycetes</taxon>
        <taxon>Dothideomycetidae</taxon>
        <taxon>Mycosphaerellales</taxon>
        <taxon>Mycosphaerellaceae</taxon>
        <taxon>Fulvia</taxon>
    </lineage>
</organism>
<evidence type="ECO:0000313" key="1">
    <source>
        <dbReference type="EMBL" id="UJO20159.1"/>
    </source>
</evidence>
<reference evidence="1" key="1">
    <citation type="submission" date="2021-12" db="EMBL/GenBank/DDBJ databases">
        <authorList>
            <person name="Zaccaron A."/>
            <person name="Stergiopoulos I."/>
        </authorList>
    </citation>
    <scope>NUCLEOTIDE SEQUENCE</scope>
    <source>
        <strain evidence="1">Race5_Kim</strain>
    </source>
</reference>
<dbReference type="OrthoDB" id="3637982at2759"/>
<protein>
    <submittedName>
        <fullName evidence="1">Uncharacterized protein</fullName>
    </submittedName>
</protein>
<accession>A0A9Q8PCR8</accession>